<evidence type="ECO:0000313" key="3">
    <source>
        <dbReference type="Proteomes" id="UP000235786"/>
    </source>
</evidence>
<sequence length="383" mass="43730">MCPRQYTTAGKSAGDKSQTMGKRLDWFNRLPLQASYNTVTRFLKEHDINSTEDFIEFVRRIDKILRPVRLVEEAEARGAAASTTTNSTKDSEDPENKLEIQPPEENRHIAIARNIARRAIELIARRRGIVVELPPKPVAEGIEADQDPPKDQKEGDIKNRTSSEASKVETAAELTPSKSPKERDSDEENRPEGSADDQAVLSPEEEKKRKEEERLKKEAEQEAIDQKRREAGEPTDKEIMDALPPAFRKRLETWQRLANNQKHNLGPERTAIRIAKAALHAKFLLEKAAQNPKKAEALAQAAKLELVNQMKERQIIRVQVWHARTGHHNYNAVKKIRTNSDRPLFEHEDFDVNDIPVCQFCTVLGRNDRAFIMDPTCFWHGKC</sequence>
<feature type="compositionally biased region" description="Basic and acidic residues" evidence="1">
    <location>
        <begin position="204"/>
        <end position="238"/>
    </location>
</feature>
<proteinExistence type="predicted"/>
<feature type="compositionally biased region" description="Basic and acidic residues" evidence="1">
    <location>
        <begin position="89"/>
        <end position="105"/>
    </location>
</feature>
<name>A0A2J6QS40_HYAVF</name>
<keyword evidence="3" id="KW-1185">Reference proteome</keyword>
<dbReference type="OrthoDB" id="10606921at2759"/>
<dbReference type="Proteomes" id="UP000235786">
    <property type="component" value="Unassembled WGS sequence"/>
</dbReference>
<evidence type="ECO:0000313" key="2">
    <source>
        <dbReference type="EMBL" id="PMD29078.1"/>
    </source>
</evidence>
<dbReference type="AlphaFoldDB" id="A0A2J6QS40"/>
<organism evidence="2 3">
    <name type="scientific">Hyaloscypha variabilis (strain UAMH 11265 / GT02V1 / F)</name>
    <name type="common">Meliniomyces variabilis</name>
    <dbReference type="NCBI Taxonomy" id="1149755"/>
    <lineage>
        <taxon>Eukaryota</taxon>
        <taxon>Fungi</taxon>
        <taxon>Dikarya</taxon>
        <taxon>Ascomycota</taxon>
        <taxon>Pezizomycotina</taxon>
        <taxon>Leotiomycetes</taxon>
        <taxon>Helotiales</taxon>
        <taxon>Hyaloscyphaceae</taxon>
        <taxon>Hyaloscypha</taxon>
        <taxon>Hyaloscypha variabilis</taxon>
    </lineage>
</organism>
<dbReference type="EMBL" id="KZ613978">
    <property type="protein sequence ID" value="PMD29078.1"/>
    <property type="molecule type" value="Genomic_DNA"/>
</dbReference>
<feature type="region of interest" description="Disordered" evidence="1">
    <location>
        <begin position="73"/>
        <end position="105"/>
    </location>
</feature>
<feature type="region of interest" description="Disordered" evidence="1">
    <location>
        <begin position="139"/>
        <end position="238"/>
    </location>
</feature>
<evidence type="ECO:0000256" key="1">
    <source>
        <dbReference type="SAM" id="MobiDB-lite"/>
    </source>
</evidence>
<feature type="compositionally biased region" description="Basic and acidic residues" evidence="1">
    <location>
        <begin position="179"/>
        <end position="193"/>
    </location>
</feature>
<protein>
    <submittedName>
        <fullName evidence="2">Uncharacterized protein</fullName>
    </submittedName>
</protein>
<gene>
    <name evidence="2" type="ORF">L207DRAFT_263109</name>
</gene>
<reference evidence="2 3" key="1">
    <citation type="submission" date="2016-04" db="EMBL/GenBank/DDBJ databases">
        <title>A degradative enzymes factory behind the ericoid mycorrhizal symbiosis.</title>
        <authorList>
            <consortium name="DOE Joint Genome Institute"/>
            <person name="Martino E."/>
            <person name="Morin E."/>
            <person name="Grelet G."/>
            <person name="Kuo A."/>
            <person name="Kohler A."/>
            <person name="Daghino S."/>
            <person name="Barry K."/>
            <person name="Choi C."/>
            <person name="Cichocki N."/>
            <person name="Clum A."/>
            <person name="Copeland A."/>
            <person name="Hainaut M."/>
            <person name="Haridas S."/>
            <person name="Labutti K."/>
            <person name="Lindquist E."/>
            <person name="Lipzen A."/>
            <person name="Khouja H.-R."/>
            <person name="Murat C."/>
            <person name="Ohm R."/>
            <person name="Olson A."/>
            <person name="Spatafora J."/>
            <person name="Veneault-Fourrey C."/>
            <person name="Henrissat B."/>
            <person name="Grigoriev I."/>
            <person name="Martin F."/>
            <person name="Perotto S."/>
        </authorList>
    </citation>
    <scope>NUCLEOTIDE SEQUENCE [LARGE SCALE GENOMIC DNA]</scope>
    <source>
        <strain evidence="2 3">F</strain>
    </source>
</reference>
<feature type="compositionally biased region" description="Basic and acidic residues" evidence="1">
    <location>
        <begin position="147"/>
        <end position="161"/>
    </location>
</feature>
<accession>A0A2J6QS40</accession>